<reference evidence="2" key="1">
    <citation type="submission" date="2023-07" db="EMBL/GenBank/DDBJ databases">
        <title>Marinobacter sp. chi1 genome sequencing and assembly.</title>
        <authorList>
            <person name="Park S."/>
        </authorList>
    </citation>
    <scope>NUCLEOTIDE SEQUENCE</scope>
    <source>
        <strain evidence="2">Chi1</strain>
    </source>
</reference>
<dbReference type="Pfam" id="PF01928">
    <property type="entry name" value="CYTH"/>
    <property type="match status" value="1"/>
</dbReference>
<name>A0ABT8W4S3_9GAMM</name>
<sequence>MPQELEIKLTLDPSSAEDAYRWLSSLPETSAGPTKSLINTYFDTPAAELNRRRAALRIRQAGDRYIQTLKTQGDFVDGAHRRQEWEWPVPGPSLDFDLLGETPLASDIDLTALKPIFETNFERRIVMLDDGAAVIECAVDIGEITSGSDALPLCEVEFELKSGDEKRLLHWVGKLAEQVPFFINLISKAEQGYYLAGIHRPEPLPPESDAVARLFHGTSTLWLTGEKTSEFDEAVVELEGASALVGSSDSAKVFEQFRADPVPERIPSLGPLQVALLRS</sequence>
<dbReference type="PANTHER" id="PTHR39569">
    <property type="entry name" value="INORGANIC TRIPHOSPHATASE"/>
    <property type="match status" value="1"/>
</dbReference>
<comment type="caution">
    <text evidence="2">The sequence shown here is derived from an EMBL/GenBank/DDBJ whole genome shotgun (WGS) entry which is preliminary data.</text>
</comment>
<feature type="domain" description="CYTH" evidence="1">
    <location>
        <begin position="2"/>
        <end position="199"/>
    </location>
</feature>
<keyword evidence="3" id="KW-1185">Reference proteome</keyword>
<dbReference type="Gene3D" id="2.40.320.10">
    <property type="entry name" value="Hypothetical Protein Pfu-838710-001"/>
    <property type="match status" value="1"/>
</dbReference>
<dbReference type="SUPFAM" id="SSF55154">
    <property type="entry name" value="CYTH-like phosphatases"/>
    <property type="match status" value="1"/>
</dbReference>
<dbReference type="InterPro" id="IPR039013">
    <property type="entry name" value="YgiF"/>
</dbReference>
<evidence type="ECO:0000313" key="3">
    <source>
        <dbReference type="Proteomes" id="UP001168640"/>
    </source>
</evidence>
<dbReference type="RefSeq" id="WP_302910706.1">
    <property type="nucleotide sequence ID" value="NZ_JAUMIS010000003.1"/>
</dbReference>
<dbReference type="PANTHER" id="PTHR39569:SF1">
    <property type="entry name" value="INORGANIC TRIPHOSPHATASE"/>
    <property type="match status" value="1"/>
</dbReference>
<accession>A0ABT8W4S3</accession>
<gene>
    <name evidence="2" type="ORF">QVZ43_15905</name>
</gene>
<dbReference type="InterPro" id="IPR023577">
    <property type="entry name" value="CYTH_domain"/>
</dbReference>
<organism evidence="2 3">
    <name type="scientific">Marinobacter suaedae</name>
    <dbReference type="NCBI Taxonomy" id="3057675"/>
    <lineage>
        <taxon>Bacteria</taxon>
        <taxon>Pseudomonadati</taxon>
        <taxon>Pseudomonadota</taxon>
        <taxon>Gammaproteobacteria</taxon>
        <taxon>Pseudomonadales</taxon>
        <taxon>Marinobacteraceae</taxon>
        <taxon>Marinobacter</taxon>
    </lineage>
</organism>
<evidence type="ECO:0000259" key="1">
    <source>
        <dbReference type="PROSITE" id="PS51707"/>
    </source>
</evidence>
<proteinExistence type="predicted"/>
<dbReference type="InterPro" id="IPR033469">
    <property type="entry name" value="CYTH-like_dom_sf"/>
</dbReference>
<dbReference type="CDD" id="cd07756">
    <property type="entry name" value="CYTH-like_Pase_CHAD"/>
    <property type="match status" value="1"/>
</dbReference>
<dbReference type="EMBL" id="JAUMIS010000003">
    <property type="protein sequence ID" value="MDO3723201.1"/>
    <property type="molecule type" value="Genomic_DNA"/>
</dbReference>
<dbReference type="SMART" id="SM01118">
    <property type="entry name" value="CYTH"/>
    <property type="match status" value="1"/>
</dbReference>
<protein>
    <submittedName>
        <fullName evidence="2">CYTH domain-containing protein</fullName>
    </submittedName>
</protein>
<dbReference type="Proteomes" id="UP001168640">
    <property type="component" value="Unassembled WGS sequence"/>
</dbReference>
<dbReference type="PROSITE" id="PS51707">
    <property type="entry name" value="CYTH"/>
    <property type="match status" value="1"/>
</dbReference>
<evidence type="ECO:0000313" key="2">
    <source>
        <dbReference type="EMBL" id="MDO3723201.1"/>
    </source>
</evidence>